<gene>
    <name evidence="1" type="ORF">C7B82_09715</name>
</gene>
<name>A0A2T1EBB4_9CYAN</name>
<dbReference type="AlphaFoldDB" id="A0A2T1EBB4"/>
<protein>
    <submittedName>
        <fullName evidence="1">Uncharacterized protein</fullName>
    </submittedName>
</protein>
<dbReference type="EMBL" id="PVWK01000056">
    <property type="protein sequence ID" value="PSB30039.1"/>
    <property type="molecule type" value="Genomic_DNA"/>
</dbReference>
<reference evidence="1 2" key="2">
    <citation type="submission" date="2018-03" db="EMBL/GenBank/DDBJ databases">
        <title>The ancient ancestry and fast evolution of plastids.</title>
        <authorList>
            <person name="Moore K.R."/>
            <person name="Magnabosco C."/>
            <person name="Momper L."/>
            <person name="Gold D.A."/>
            <person name="Bosak T."/>
            <person name="Fournier G.P."/>
        </authorList>
    </citation>
    <scope>NUCLEOTIDE SEQUENCE [LARGE SCALE GENOMIC DNA]</scope>
    <source>
        <strain evidence="1 2">ULC18</strain>
    </source>
</reference>
<reference evidence="2" key="1">
    <citation type="submission" date="2018-02" db="EMBL/GenBank/DDBJ databases">
        <authorList>
            <person name="Moore K."/>
            <person name="Momper L."/>
        </authorList>
    </citation>
    <scope>NUCLEOTIDE SEQUENCE [LARGE SCALE GENOMIC DNA]</scope>
    <source>
        <strain evidence="2">ULC18</strain>
    </source>
</reference>
<organism evidence="1 2">
    <name type="scientific">Stenomitos frigidus ULC18</name>
    <dbReference type="NCBI Taxonomy" id="2107698"/>
    <lineage>
        <taxon>Bacteria</taxon>
        <taxon>Bacillati</taxon>
        <taxon>Cyanobacteriota</taxon>
        <taxon>Cyanophyceae</taxon>
        <taxon>Leptolyngbyales</taxon>
        <taxon>Leptolyngbyaceae</taxon>
        <taxon>Stenomitos</taxon>
    </lineage>
</organism>
<evidence type="ECO:0000313" key="1">
    <source>
        <dbReference type="EMBL" id="PSB30039.1"/>
    </source>
</evidence>
<accession>A0A2T1EBB4</accession>
<keyword evidence="2" id="KW-1185">Reference proteome</keyword>
<dbReference type="Proteomes" id="UP000239576">
    <property type="component" value="Unassembled WGS sequence"/>
</dbReference>
<sequence>MPALSTVLALLPHAEVLTIQTRWELEQLFPQMRIAGASHPNVTETIQSSCFVWSAIGCPSLSG</sequence>
<evidence type="ECO:0000313" key="2">
    <source>
        <dbReference type="Proteomes" id="UP000239576"/>
    </source>
</evidence>
<proteinExistence type="predicted"/>
<comment type="caution">
    <text evidence="1">The sequence shown here is derived from an EMBL/GenBank/DDBJ whole genome shotgun (WGS) entry which is preliminary data.</text>
</comment>